<evidence type="ECO:0000313" key="2">
    <source>
        <dbReference type="EMBL" id="UUX51067.1"/>
    </source>
</evidence>
<evidence type="ECO:0000313" key="3">
    <source>
        <dbReference type="Proteomes" id="UP001060336"/>
    </source>
</evidence>
<feature type="transmembrane region" description="Helical" evidence="1">
    <location>
        <begin position="6"/>
        <end position="27"/>
    </location>
</feature>
<dbReference type="InterPro" id="IPR029063">
    <property type="entry name" value="SAM-dependent_MTases_sf"/>
</dbReference>
<accession>A0A9J7ATP5</accession>
<dbReference type="GO" id="GO:0008168">
    <property type="term" value="F:methyltransferase activity"/>
    <property type="evidence" value="ECO:0007669"/>
    <property type="project" value="UniProtKB-KW"/>
</dbReference>
<name>A0A9J7ATP5_9PROT</name>
<keyword evidence="1" id="KW-0812">Transmembrane</keyword>
<keyword evidence="1" id="KW-1133">Transmembrane helix</keyword>
<dbReference type="EMBL" id="CP102480">
    <property type="protein sequence ID" value="UUX51067.1"/>
    <property type="molecule type" value="Genomic_DNA"/>
</dbReference>
<evidence type="ECO:0000256" key="1">
    <source>
        <dbReference type="SAM" id="Phobius"/>
    </source>
</evidence>
<dbReference type="Proteomes" id="UP001060336">
    <property type="component" value="Chromosome"/>
</dbReference>
<keyword evidence="3" id="KW-1185">Reference proteome</keyword>
<dbReference type="SUPFAM" id="SSF53335">
    <property type="entry name" value="S-adenosyl-L-methionine-dependent methyltransferases"/>
    <property type="match status" value="1"/>
</dbReference>
<gene>
    <name evidence="2" type="ORF">NUH88_05105</name>
</gene>
<dbReference type="Gene3D" id="3.40.50.150">
    <property type="entry name" value="Vaccinia Virus protein VP39"/>
    <property type="match status" value="1"/>
</dbReference>
<dbReference type="KEGG" id="naci:NUH88_05105"/>
<dbReference type="RefSeq" id="WP_257770352.1">
    <property type="nucleotide sequence ID" value="NZ_CP102480.1"/>
</dbReference>
<dbReference type="AlphaFoldDB" id="A0A9J7ATP5"/>
<keyword evidence="2" id="KW-0808">Transferase</keyword>
<keyword evidence="2" id="KW-0489">Methyltransferase</keyword>
<dbReference type="GO" id="GO:0032259">
    <property type="term" value="P:methylation"/>
    <property type="evidence" value="ECO:0007669"/>
    <property type="project" value="UniProtKB-KW"/>
</dbReference>
<protein>
    <submittedName>
        <fullName evidence="2">Class I SAM-dependent methyltransferase</fullName>
    </submittedName>
</protein>
<dbReference type="Pfam" id="PF13578">
    <property type="entry name" value="Methyltransf_24"/>
    <property type="match status" value="1"/>
</dbReference>
<keyword evidence="1" id="KW-0472">Membrane</keyword>
<organism evidence="2 3">
    <name type="scientific">Nisaea acidiphila</name>
    <dbReference type="NCBI Taxonomy" id="1862145"/>
    <lineage>
        <taxon>Bacteria</taxon>
        <taxon>Pseudomonadati</taxon>
        <taxon>Pseudomonadota</taxon>
        <taxon>Alphaproteobacteria</taxon>
        <taxon>Rhodospirillales</taxon>
        <taxon>Thalassobaculaceae</taxon>
        <taxon>Nisaea</taxon>
    </lineage>
</organism>
<proteinExistence type="predicted"/>
<reference evidence="2" key="1">
    <citation type="submission" date="2022-08" db="EMBL/GenBank/DDBJ databases">
        <title>Nisaea acidiphila sp. nov., isolated from a marine algal debris and emended description of the genus Nisaea Urios et al. 2008.</title>
        <authorList>
            <person name="Kwon K."/>
        </authorList>
    </citation>
    <scope>NUCLEOTIDE SEQUENCE</scope>
    <source>
        <strain evidence="2">MEBiC11861</strain>
    </source>
</reference>
<sequence length="267" mass="29910">MPDWPAWLTILLIATNLLSLVALFFVARRMLKLRRQKKRAFAFSGYPIRKAKLEEVAPCFEMTRYGPSPASEVRFIGGEGVVASLSDRESWVMAVLAKGAKRIFEFGTCTGKTAHVFALNAAPDAEIHTLTLHPEDLAALEFGLGDDKHHRDVAVEESAFETFFYNGQPTEKNIRQIFSDSKAYDESALRGKVDLVFVDGAHTRTYVESDTRKALNMLADEGVILWHDYKPDAPDVFAFLNELSKQLPLVHIAETDLVMYRRTAGGN</sequence>